<evidence type="ECO:0000313" key="2">
    <source>
        <dbReference type="EMBL" id="SBT57195.1"/>
    </source>
</evidence>
<evidence type="ECO:0000313" key="4">
    <source>
        <dbReference type="Proteomes" id="UP000078555"/>
    </source>
</evidence>
<dbReference type="Proteomes" id="UP000078550">
    <property type="component" value="Unassembled WGS sequence"/>
</dbReference>
<dbReference type="EMBL" id="FLRD01001406">
    <property type="protein sequence ID" value="SBT57195.1"/>
    <property type="molecule type" value="Genomic_DNA"/>
</dbReference>
<dbReference type="EMBL" id="FLRE01000012">
    <property type="protein sequence ID" value="SBT31160.1"/>
    <property type="molecule type" value="Genomic_DNA"/>
</dbReference>
<dbReference type="Proteomes" id="UP000078555">
    <property type="component" value="Unassembled WGS sequence"/>
</dbReference>
<reference evidence="3 4" key="1">
    <citation type="submission" date="2016-05" db="EMBL/GenBank/DDBJ databases">
        <authorList>
            <person name="Naeem Raeece"/>
        </authorList>
    </citation>
    <scope>NUCLEOTIDE SEQUENCE [LARGE SCALE GENOMIC DNA]</scope>
</reference>
<accession>A0A1A8YHY7</accession>
<sequence>MISKDQYSNAEEKKDFCDFLENIMYYKNELDEINNIPYCKEIKQYVENYIARFKRSYTLKQQMCSDVARYYNLSSFYQFEYIIPRIICASDGSSETS</sequence>
<evidence type="ECO:0000313" key="1">
    <source>
        <dbReference type="EMBL" id="SBT31160.1"/>
    </source>
</evidence>
<protein>
    <recommendedName>
        <fullName evidence="5">PIR Superfamily Protein</fullName>
    </recommendedName>
</protein>
<keyword evidence="4" id="KW-1185">Reference proteome</keyword>
<organism evidence="1 3">
    <name type="scientific">Plasmodium ovale wallikeri</name>
    <dbReference type="NCBI Taxonomy" id="864142"/>
    <lineage>
        <taxon>Eukaryota</taxon>
        <taxon>Sar</taxon>
        <taxon>Alveolata</taxon>
        <taxon>Apicomplexa</taxon>
        <taxon>Aconoidasida</taxon>
        <taxon>Haemosporida</taxon>
        <taxon>Plasmodiidae</taxon>
        <taxon>Plasmodium</taxon>
        <taxon>Plasmodium (Plasmodium)</taxon>
    </lineage>
</organism>
<dbReference type="AlphaFoldDB" id="A0A1A8YHY7"/>
<evidence type="ECO:0008006" key="5">
    <source>
        <dbReference type="Google" id="ProtNLM"/>
    </source>
</evidence>
<gene>
    <name evidence="2" type="ORF">POVWA1_080650</name>
    <name evidence="1" type="ORF">POVWA2_002640</name>
</gene>
<proteinExistence type="predicted"/>
<evidence type="ECO:0000313" key="3">
    <source>
        <dbReference type="Proteomes" id="UP000078550"/>
    </source>
</evidence>
<reference evidence="1" key="2">
    <citation type="submission" date="2016-05" db="EMBL/GenBank/DDBJ databases">
        <authorList>
            <person name="Lavstsen T."/>
            <person name="Jespersen J.S."/>
        </authorList>
    </citation>
    <scope>NUCLEOTIDE SEQUENCE [LARGE SCALE GENOMIC DNA]</scope>
</reference>
<name>A0A1A8YHY7_PLAOA</name>